<reference evidence="1" key="1">
    <citation type="submission" date="2018-11" db="EMBL/GenBank/DDBJ databases">
        <title>The sequence and de novo assembly of Larimichthys crocea genome using PacBio and Hi-C technologies.</title>
        <authorList>
            <person name="Xu P."/>
            <person name="Chen B."/>
            <person name="Zhou Z."/>
            <person name="Ke Q."/>
            <person name="Wu Y."/>
            <person name="Bai H."/>
            <person name="Pu F."/>
        </authorList>
    </citation>
    <scope>NUCLEOTIDE SEQUENCE</scope>
    <source>
        <tissue evidence="1">Muscle</tissue>
    </source>
</reference>
<protein>
    <submittedName>
        <fullName evidence="1">Uncharacterized protein</fullName>
    </submittedName>
</protein>
<dbReference type="Proteomes" id="UP000793456">
    <property type="component" value="Chromosome X"/>
</dbReference>
<accession>A0ACD3R2T9</accession>
<comment type="caution">
    <text evidence="1">The sequence shown here is derived from an EMBL/GenBank/DDBJ whole genome shotgun (WGS) entry which is preliminary data.</text>
</comment>
<keyword evidence="2" id="KW-1185">Reference proteome</keyword>
<sequence>MEGEREEQGEITQREDSSREKGFGKDFVEVMESTWDFTAAVRGRRSKMPSRWGSLPDLCLEHVFGFLPYCNRRNAALVCHHWYRVMHSPSLWRFRVFQFSGRMSIYRRSEGLSAVAYVRSMGIYLKRLQVLVYPPHRNFRAQKLEQAINDLLTELLRVRAPLQSFSLVGLELDRCCWSVEPKDRIVSGLCHFLRRSTLTSVCLNDMRNHLHDGLEVLSALSHSQCQDHPRANISSLQLKGFFSSIRPAYPSVSDAFFHLHSLTNLSLNYTCLSNDLLTVLQHGHQPLQQYSSRKKNTLQTFSLYCTLNDLYQQLVSGDLWASLASSCSNLKVKFTVDQVINNNHLARILLPEIPLTEYTMTAFCTPDTDWSAKPLLNDMLPQYRYSLQYLFLDLTNDEPLDVELLQLVRVCECLEQLTVWAFLEIKTVERLLNIRMTERNSLNTIRMKIYTLDDDIKEQEDQLEKILSCYELLPPELEMFAIVYPFIDS</sequence>
<organism evidence="1 2">
    <name type="scientific">Larimichthys crocea</name>
    <name type="common">Large yellow croaker</name>
    <name type="synonym">Pseudosciaena crocea</name>
    <dbReference type="NCBI Taxonomy" id="215358"/>
    <lineage>
        <taxon>Eukaryota</taxon>
        <taxon>Metazoa</taxon>
        <taxon>Chordata</taxon>
        <taxon>Craniata</taxon>
        <taxon>Vertebrata</taxon>
        <taxon>Euteleostomi</taxon>
        <taxon>Actinopterygii</taxon>
        <taxon>Neopterygii</taxon>
        <taxon>Teleostei</taxon>
        <taxon>Neoteleostei</taxon>
        <taxon>Acanthomorphata</taxon>
        <taxon>Eupercaria</taxon>
        <taxon>Sciaenidae</taxon>
        <taxon>Larimichthys</taxon>
    </lineage>
</organism>
<gene>
    <name evidence="1" type="ORF">E3U43_022195</name>
</gene>
<dbReference type="EMBL" id="CM011683">
    <property type="protein sequence ID" value="TMS13715.1"/>
    <property type="molecule type" value="Genomic_DNA"/>
</dbReference>
<evidence type="ECO:0000313" key="2">
    <source>
        <dbReference type="Proteomes" id="UP000793456"/>
    </source>
</evidence>
<evidence type="ECO:0000313" key="1">
    <source>
        <dbReference type="EMBL" id="TMS13715.1"/>
    </source>
</evidence>
<proteinExistence type="predicted"/>
<name>A0ACD3R2T9_LARCR</name>